<dbReference type="Pfam" id="PF07233">
    <property type="entry name" value="DUF1425"/>
    <property type="match status" value="1"/>
</dbReference>
<evidence type="ECO:0000256" key="1">
    <source>
        <dbReference type="SAM" id="SignalP"/>
    </source>
</evidence>
<accession>A0A212IU96</accession>
<evidence type="ECO:0000313" key="2">
    <source>
        <dbReference type="EMBL" id="SBV90778.1"/>
    </source>
</evidence>
<dbReference type="InterPro" id="IPR038483">
    <property type="entry name" value="YcfL-like_sf"/>
</dbReference>
<feature type="signal peptide" evidence="1">
    <location>
        <begin position="1"/>
        <end position="18"/>
    </location>
</feature>
<reference evidence="2" key="1">
    <citation type="submission" date="2016-04" db="EMBL/GenBank/DDBJ databases">
        <authorList>
            <person name="Evans L.H."/>
            <person name="Alamgir A."/>
            <person name="Owens N."/>
            <person name="Weber N.D."/>
            <person name="Virtaneva K."/>
            <person name="Barbian K."/>
            <person name="Babar A."/>
            <person name="Rosenke K."/>
        </authorList>
    </citation>
    <scope>NUCLEOTIDE SEQUENCE</scope>
    <source>
        <strain evidence="2">86</strain>
    </source>
</reference>
<dbReference type="PROSITE" id="PS51257">
    <property type="entry name" value="PROKAR_LIPOPROTEIN"/>
    <property type="match status" value="1"/>
</dbReference>
<dbReference type="Gene3D" id="2.60.40.3230">
    <property type="match status" value="1"/>
</dbReference>
<dbReference type="EMBL" id="FLUQ01000001">
    <property type="protein sequence ID" value="SBV90778.1"/>
    <property type="molecule type" value="Genomic_DNA"/>
</dbReference>
<dbReference type="AlphaFoldDB" id="A0A212IU96"/>
<protein>
    <recommendedName>
        <fullName evidence="3">Lipoprotein</fullName>
    </recommendedName>
</protein>
<evidence type="ECO:0008006" key="3">
    <source>
        <dbReference type="Google" id="ProtNLM"/>
    </source>
</evidence>
<proteinExistence type="predicted"/>
<gene>
    <name evidence="2" type="ORF">KL86DPRO_10086</name>
</gene>
<name>A0A212IU96_9DELT</name>
<feature type="chain" id="PRO_5012035708" description="Lipoprotein" evidence="1">
    <location>
        <begin position="19"/>
        <end position="119"/>
    </location>
</feature>
<organism evidence="2">
    <name type="scientific">uncultured delta proteobacterium</name>
    <dbReference type="NCBI Taxonomy" id="34034"/>
    <lineage>
        <taxon>Bacteria</taxon>
        <taxon>Deltaproteobacteria</taxon>
        <taxon>environmental samples</taxon>
    </lineage>
</organism>
<sequence>MSRIRFFLAVALCGLVLAVGCGRSTHVYTDTKDVKVDTISHVVDGDFLVLSAMLVNKDSGSVQHSVYRVLWFDKDGAMIEQTSWRPVIVKGGAPVYIKERSTVPGATEYTVLISNDASK</sequence>
<dbReference type="InterPro" id="IPR010824">
    <property type="entry name" value="DUF1425"/>
</dbReference>
<keyword evidence="1" id="KW-0732">Signal</keyword>